<gene>
    <name evidence="2" type="ORF">ABT272_18060</name>
</gene>
<name>A0ABV1U7D1_9ACTN</name>
<keyword evidence="1" id="KW-0732">Signal</keyword>
<feature type="signal peptide" evidence="1">
    <location>
        <begin position="1"/>
        <end position="18"/>
    </location>
</feature>
<accession>A0ABV1U7D1</accession>
<comment type="caution">
    <text evidence="2">The sequence shown here is derived from an EMBL/GenBank/DDBJ whole genome shotgun (WGS) entry which is preliminary data.</text>
</comment>
<evidence type="ECO:0000313" key="3">
    <source>
        <dbReference type="Proteomes" id="UP001470023"/>
    </source>
</evidence>
<organism evidence="2 3">
    <name type="scientific">Streptomyces sp. 900105245</name>
    <dbReference type="NCBI Taxonomy" id="3154379"/>
    <lineage>
        <taxon>Bacteria</taxon>
        <taxon>Bacillati</taxon>
        <taxon>Actinomycetota</taxon>
        <taxon>Actinomycetes</taxon>
        <taxon>Kitasatosporales</taxon>
        <taxon>Streptomycetaceae</taxon>
        <taxon>Streptomyces</taxon>
    </lineage>
</organism>
<dbReference type="EMBL" id="JBEPAZ010000013">
    <property type="protein sequence ID" value="MER6429626.1"/>
    <property type="molecule type" value="Genomic_DNA"/>
</dbReference>
<proteinExistence type="predicted"/>
<dbReference type="Proteomes" id="UP001470023">
    <property type="component" value="Unassembled WGS sequence"/>
</dbReference>
<dbReference type="PROSITE" id="PS51257">
    <property type="entry name" value="PROKAR_LIPOPROTEIN"/>
    <property type="match status" value="1"/>
</dbReference>
<dbReference type="RefSeq" id="WP_351945964.1">
    <property type="nucleotide sequence ID" value="NZ_JBEOZW010000038.1"/>
</dbReference>
<protein>
    <recommendedName>
        <fullName evidence="4">Lipoprotein</fullName>
    </recommendedName>
</protein>
<reference evidence="2 3" key="1">
    <citation type="submission" date="2024-06" db="EMBL/GenBank/DDBJ databases">
        <title>The Natural Products Discovery Center: Release of the First 8490 Sequenced Strains for Exploring Actinobacteria Biosynthetic Diversity.</title>
        <authorList>
            <person name="Kalkreuter E."/>
            <person name="Kautsar S.A."/>
            <person name="Yang D."/>
            <person name="Bader C.D."/>
            <person name="Teijaro C.N."/>
            <person name="Fluegel L."/>
            <person name="Davis C.M."/>
            <person name="Simpson J.R."/>
            <person name="Lauterbach L."/>
            <person name="Steele A.D."/>
            <person name="Gui C."/>
            <person name="Meng S."/>
            <person name="Li G."/>
            <person name="Viehrig K."/>
            <person name="Ye F."/>
            <person name="Su P."/>
            <person name="Kiefer A.F."/>
            <person name="Nichols A."/>
            <person name="Cepeda A.J."/>
            <person name="Yan W."/>
            <person name="Fan B."/>
            <person name="Jiang Y."/>
            <person name="Adhikari A."/>
            <person name="Zheng C.-J."/>
            <person name="Schuster L."/>
            <person name="Cowan T.M."/>
            <person name="Smanski M.J."/>
            <person name="Chevrette M.G."/>
            <person name="De Carvalho L.P.S."/>
            <person name="Shen B."/>
        </authorList>
    </citation>
    <scope>NUCLEOTIDE SEQUENCE [LARGE SCALE GENOMIC DNA]</scope>
    <source>
        <strain evidence="2 3">NPDC001166</strain>
    </source>
</reference>
<evidence type="ECO:0000313" key="2">
    <source>
        <dbReference type="EMBL" id="MER6429626.1"/>
    </source>
</evidence>
<evidence type="ECO:0008006" key="4">
    <source>
        <dbReference type="Google" id="ProtNLM"/>
    </source>
</evidence>
<keyword evidence="3" id="KW-1185">Reference proteome</keyword>
<sequence length="159" mass="16479">MRCTVLAAVSVVAMTASACSSSKPCAGVGVTSQVGVMFLQRGYTDLVGASYELCAGGKCVKDHLERGDITRISLPLPDDVAPNLGTVRLRVTPKGSTHPEIDASSDVKLTRQSDGCGGGAYSEGLAFTREEGLTTKIPPSVSAAWHKHLKSLASPSESS</sequence>
<evidence type="ECO:0000256" key="1">
    <source>
        <dbReference type="SAM" id="SignalP"/>
    </source>
</evidence>
<feature type="chain" id="PRO_5047222314" description="Lipoprotein" evidence="1">
    <location>
        <begin position="19"/>
        <end position="159"/>
    </location>
</feature>